<accession>A0ABQ8KSY1</accession>
<feature type="region of interest" description="Disordered" evidence="1">
    <location>
        <begin position="1"/>
        <end position="77"/>
    </location>
</feature>
<feature type="compositionally biased region" description="Basic residues" evidence="1">
    <location>
        <begin position="960"/>
        <end position="970"/>
    </location>
</feature>
<evidence type="ECO:0000313" key="3">
    <source>
        <dbReference type="Proteomes" id="UP000814176"/>
    </source>
</evidence>
<dbReference type="RefSeq" id="XP_047782407.1">
    <property type="nucleotide sequence ID" value="XM_047921442.1"/>
</dbReference>
<sequence>MSDSTSLSSSTPRRSARLRRSETQVDTSHTDAMSGTARGAPDDFKTADLASSGSPDKTKIERGATAHPTQYPPKSVRTGISSNGCTRLVSLCVAGIALYILSRSDVQCYAAAYVSTLIHPLYTMLIGSDAYSLVVQPTLPVRLCTLPTATLVIPACRRVPDGVSSVTWDDYTELVGIQGSMIAGIANQTSEHLDAVVRLQAVIWKLHRTSDTLLDSVERAWMKNGSERLLSTSRNVTLLVLDLGQDVAAVARGAEDVSQAAFSAMNRIQAAASSYTGRVLYPAPRWLVAQLFQAVRDGIRSSLSPLSMQTFIATQTLLALSSDLVHLEQYTMGHCWPRPLGRAGLRKVLHPNSPDDARCRDLLLGLDLARFDIDALHSSTRAIFAILDESERRLADLEKKAETRMEVAPDFQYAGRHLAELMYHMGRMRSVKWDAAVAQLFRALVELRRTLPVIIQQFTIPTYKSPLSHTLSPQSTMFSPFWNDRDSDRVAARVVRRPGGTTLPKQRGASGKFPRGSPNADDKRLIFVAVFSAMLLLRKRGRAHLGTTSRCEVRASANSPFINSRYFRHLEVVSSHFVPTAALLVSSLNLDLTVAAMDPDVKASVVPRKFRILLAAEVEDLDLDGAESALPHKGDPCPSKQVFAQLPSGRLSGTLTLQDVIVGRGSDLEDFFKYVILGSDTRIVAFQILRTIKWTTGGRWYYAQFKTDSAFYDCLASFSEVSARQGIEQLVDHEEIKVLEGALDRLPLSSTAAKSHDALTLHHSSEDVTRGLVIFPDQNAAAYAAPALAGIVLASELRRSKSTPGERSGSLGQAPVTLNTSAAPPPSNVPRARLRLRPSSPSAHEHVRVAAKQRATSHTSAFEQVVNTRTICQDLPRRLPEHARTRLLTRDEPPRQRMLTPTAAMHAKTPDVKTRNNISGIIAGKRKGNIAFGTPPSSNAPGPAAAPPSSTHIYEAASRSGRRTFRRASKKLSLPMVEGSPVLKGGGAESSGAGDVEEAINKVGTSIIPQAVDRQQDADKSVYAEASETGEDSSMPAPPPKTGTDKPPAPENANASAASPDLQAQSHPASLAPSRPAARPRSTLFPAAADPIATRVLQQETGQPIDSLAYAREAPCARDGSLPRTADGGRPLRASDEHAERAEAFDVGCARLMIRGTEVGMGRRVR</sequence>
<reference evidence="2 3" key="1">
    <citation type="journal article" date="2021" name="Environ. Microbiol.">
        <title>Gene family expansions and transcriptome signatures uncover fungal adaptations to wood decay.</title>
        <authorList>
            <person name="Hage H."/>
            <person name="Miyauchi S."/>
            <person name="Viragh M."/>
            <person name="Drula E."/>
            <person name="Min B."/>
            <person name="Chaduli D."/>
            <person name="Navarro D."/>
            <person name="Favel A."/>
            <person name="Norest M."/>
            <person name="Lesage-Meessen L."/>
            <person name="Balint B."/>
            <person name="Merenyi Z."/>
            <person name="de Eugenio L."/>
            <person name="Morin E."/>
            <person name="Martinez A.T."/>
            <person name="Baldrian P."/>
            <person name="Stursova M."/>
            <person name="Martinez M.J."/>
            <person name="Novotny C."/>
            <person name="Magnuson J.K."/>
            <person name="Spatafora J.W."/>
            <person name="Maurice S."/>
            <person name="Pangilinan J."/>
            <person name="Andreopoulos W."/>
            <person name="LaButti K."/>
            <person name="Hundley H."/>
            <person name="Na H."/>
            <person name="Kuo A."/>
            <person name="Barry K."/>
            <person name="Lipzen A."/>
            <person name="Henrissat B."/>
            <person name="Riley R."/>
            <person name="Ahrendt S."/>
            <person name="Nagy L.G."/>
            <person name="Grigoriev I.V."/>
            <person name="Martin F."/>
            <person name="Rosso M.N."/>
        </authorList>
    </citation>
    <scope>NUCLEOTIDE SEQUENCE [LARGE SCALE GENOMIC DNA]</scope>
    <source>
        <strain evidence="2 3">CIRM-BRFM 1785</strain>
    </source>
</reference>
<comment type="caution">
    <text evidence="2">The sequence shown here is derived from an EMBL/GenBank/DDBJ whole genome shotgun (WGS) entry which is preliminary data.</text>
</comment>
<dbReference type="Proteomes" id="UP000814176">
    <property type="component" value="Unassembled WGS sequence"/>
</dbReference>
<dbReference type="GeneID" id="72002174"/>
<name>A0ABQ8KSY1_9APHY</name>
<keyword evidence="3" id="KW-1185">Reference proteome</keyword>
<feature type="compositionally biased region" description="Low complexity" evidence="1">
    <location>
        <begin position="1"/>
        <end position="13"/>
    </location>
</feature>
<feature type="compositionally biased region" description="Polar residues" evidence="1">
    <location>
        <begin position="24"/>
        <end position="33"/>
    </location>
</feature>
<feature type="region of interest" description="Disordered" evidence="1">
    <location>
        <begin position="957"/>
        <end position="994"/>
    </location>
</feature>
<feature type="compositionally biased region" description="Low complexity" evidence="1">
    <location>
        <begin position="1051"/>
        <end position="1081"/>
    </location>
</feature>
<dbReference type="EMBL" id="JADCUA010000004">
    <property type="protein sequence ID" value="KAH9840941.1"/>
    <property type="molecule type" value="Genomic_DNA"/>
</dbReference>
<organism evidence="2 3">
    <name type="scientific">Rhodofomes roseus</name>
    <dbReference type="NCBI Taxonomy" id="34475"/>
    <lineage>
        <taxon>Eukaryota</taxon>
        <taxon>Fungi</taxon>
        <taxon>Dikarya</taxon>
        <taxon>Basidiomycota</taxon>
        <taxon>Agaricomycotina</taxon>
        <taxon>Agaricomycetes</taxon>
        <taxon>Polyporales</taxon>
        <taxon>Rhodofomes</taxon>
    </lineage>
</organism>
<feature type="region of interest" description="Disordered" evidence="1">
    <location>
        <begin position="1007"/>
        <end position="1081"/>
    </location>
</feature>
<gene>
    <name evidence="2" type="ORF">C8Q71DRAFT_721375</name>
</gene>
<evidence type="ECO:0000256" key="1">
    <source>
        <dbReference type="SAM" id="MobiDB-lite"/>
    </source>
</evidence>
<feature type="region of interest" description="Disordered" evidence="1">
    <location>
        <begin position="1116"/>
        <end position="1136"/>
    </location>
</feature>
<evidence type="ECO:0000313" key="2">
    <source>
        <dbReference type="EMBL" id="KAH9840941.1"/>
    </source>
</evidence>
<protein>
    <submittedName>
        <fullName evidence="2">Uncharacterized protein</fullName>
    </submittedName>
</protein>
<feature type="region of interest" description="Disordered" evidence="1">
    <location>
        <begin position="801"/>
        <end position="843"/>
    </location>
</feature>
<proteinExistence type="predicted"/>